<evidence type="ECO:0000313" key="1">
    <source>
        <dbReference type="EMBL" id="QKY72955.1"/>
    </source>
</evidence>
<proteinExistence type="predicted"/>
<name>A0A859IG38_GLAPU</name>
<dbReference type="Proteomes" id="UP000509790">
    <property type="component" value="Chromosome"/>
</dbReference>
<dbReference type="RefSeq" id="WP_160413332.1">
    <property type="nucleotide sequence ID" value="NZ_CP041334.1"/>
</dbReference>
<sequence length="130" mass="15167">MNPTQFENIAMLNPERKFAKAIVAQLTKDQLKTLKSRLQFDPRKLPLTFQALETALQTTDEATFNTLHTRYFQLIDEFQKLVEPSQIDALQGYATYISQLIEQTDDDFLLDDLETLHDHLLNFFESVNTR</sequence>
<organism evidence="1 2">
    <name type="scientific">Glaesserella parasuis</name>
    <name type="common">Haemophilus parasuis</name>
    <dbReference type="NCBI Taxonomy" id="738"/>
    <lineage>
        <taxon>Bacteria</taxon>
        <taxon>Pseudomonadati</taxon>
        <taxon>Pseudomonadota</taxon>
        <taxon>Gammaproteobacteria</taxon>
        <taxon>Pasteurellales</taxon>
        <taxon>Pasteurellaceae</taxon>
        <taxon>Glaesserella</taxon>
    </lineage>
</organism>
<accession>A0A859IG38</accession>
<reference evidence="1 2" key="1">
    <citation type="submission" date="2019-06" db="EMBL/GenBank/DDBJ databases">
        <title>Complete genome sequence of Haemophilus parasuis HPS412.</title>
        <authorList>
            <person name="Yang S."/>
            <person name="Huang C."/>
        </authorList>
    </citation>
    <scope>NUCLEOTIDE SEQUENCE [LARGE SCALE GENOMIC DNA]</scope>
    <source>
        <strain evidence="1 2">HPS412</strain>
    </source>
</reference>
<dbReference type="AlphaFoldDB" id="A0A859IG38"/>
<evidence type="ECO:0000313" key="2">
    <source>
        <dbReference type="Proteomes" id="UP000509790"/>
    </source>
</evidence>
<gene>
    <name evidence="1" type="ORF">FLK62_06650</name>
</gene>
<protein>
    <submittedName>
        <fullName evidence="1">Uncharacterized protein</fullName>
    </submittedName>
</protein>
<dbReference type="EMBL" id="CP041334">
    <property type="protein sequence ID" value="QKY72955.1"/>
    <property type="molecule type" value="Genomic_DNA"/>
</dbReference>